<dbReference type="GO" id="GO:0003723">
    <property type="term" value="F:RNA binding"/>
    <property type="evidence" value="ECO:0007669"/>
    <property type="project" value="TreeGrafter"/>
</dbReference>
<comment type="similarity">
    <text evidence="1">Belongs to the eukaryotic ribosomal protein eL18 family.</text>
</comment>
<dbReference type="EMBL" id="GBHO01042733">
    <property type="protein sequence ID" value="JAG00871.1"/>
    <property type="molecule type" value="Transcribed_RNA"/>
</dbReference>
<dbReference type="EMBL" id="GBHO01010071">
    <property type="protein sequence ID" value="JAG33533.1"/>
    <property type="molecule type" value="Transcribed_RNA"/>
</dbReference>
<feature type="domain" description="Large ribosomal subunit protein uL15/eL18" evidence="7">
    <location>
        <begin position="1"/>
        <end position="138"/>
    </location>
</feature>
<organism evidence="9">
    <name type="scientific">Lygus hesperus</name>
    <name type="common">Western plant bug</name>
    <dbReference type="NCBI Taxonomy" id="30085"/>
    <lineage>
        <taxon>Eukaryota</taxon>
        <taxon>Metazoa</taxon>
        <taxon>Ecdysozoa</taxon>
        <taxon>Arthropoda</taxon>
        <taxon>Hexapoda</taxon>
        <taxon>Insecta</taxon>
        <taxon>Pterygota</taxon>
        <taxon>Neoptera</taxon>
        <taxon>Paraneoptera</taxon>
        <taxon>Hemiptera</taxon>
        <taxon>Heteroptera</taxon>
        <taxon>Panheteroptera</taxon>
        <taxon>Cimicomorpha</taxon>
        <taxon>Miridae</taxon>
        <taxon>Mirini</taxon>
        <taxon>Lygus</taxon>
    </lineage>
</organism>
<evidence type="ECO:0000313" key="8">
    <source>
        <dbReference type="EMBL" id="JAG00871.1"/>
    </source>
</evidence>
<sequence>MSRTNRPPITLRDIMSMAGTAVRDETKKDYIVTVVGTVLDDPTLTTVPAMNVCALRFSDKALERILQAGGNVYTFDQLAQMRPTGSKTILLRGRITARKAHRYFGKAGVPNSHTRPRTLSSGVKFERSRGRRPGKGFRN</sequence>
<keyword evidence="3" id="KW-0687">Ribonucleoprotein</keyword>
<reference evidence="9" key="1">
    <citation type="journal article" date="2014" name="PLoS ONE">
        <title>Transcriptome-Based Identification of ABC Transporters in the Western Tarnished Plant Bug Lygus hesperus.</title>
        <authorList>
            <person name="Hull J.J."/>
            <person name="Chaney K."/>
            <person name="Geib S.M."/>
            <person name="Fabrick J.A."/>
            <person name="Brent C.S."/>
            <person name="Walsh D."/>
            <person name="Lavine L.C."/>
        </authorList>
    </citation>
    <scope>NUCLEOTIDE SEQUENCE</scope>
</reference>
<dbReference type="InterPro" id="IPR036227">
    <property type="entry name" value="Ribosomal_uL15/eL18_sf"/>
</dbReference>
<dbReference type="AlphaFoldDB" id="A0A0A9YR06"/>
<name>A0A0A9YR06_LYGHE</name>
<proteinExistence type="inferred from homology"/>
<feature type="compositionally biased region" description="Polar residues" evidence="6">
    <location>
        <begin position="111"/>
        <end position="121"/>
    </location>
</feature>
<reference evidence="9" key="2">
    <citation type="submission" date="2014-07" db="EMBL/GenBank/DDBJ databases">
        <authorList>
            <person name="Hull J."/>
        </authorList>
    </citation>
    <scope>NUCLEOTIDE SEQUENCE</scope>
</reference>
<evidence type="ECO:0000259" key="7">
    <source>
        <dbReference type="Pfam" id="PF17135"/>
    </source>
</evidence>
<dbReference type="GO" id="GO:0022625">
    <property type="term" value="C:cytosolic large ribosomal subunit"/>
    <property type="evidence" value="ECO:0007669"/>
    <property type="project" value="TreeGrafter"/>
</dbReference>
<feature type="compositionally biased region" description="Basic residues" evidence="6">
    <location>
        <begin position="129"/>
        <end position="139"/>
    </location>
</feature>
<dbReference type="InterPro" id="IPR000039">
    <property type="entry name" value="Ribosomal_eL18"/>
</dbReference>
<evidence type="ECO:0000256" key="2">
    <source>
        <dbReference type="ARBA" id="ARBA00022980"/>
    </source>
</evidence>
<gene>
    <name evidence="9" type="primary">RpL18_8</name>
    <name evidence="8" type="synonym">RpL18_0</name>
    <name evidence="9" type="ORF">CM83_2013</name>
    <name evidence="8" type="ORF">CM83_2015</name>
</gene>
<dbReference type="SUPFAM" id="SSF52080">
    <property type="entry name" value="Ribosomal proteins L15p and L18e"/>
    <property type="match status" value="1"/>
</dbReference>
<dbReference type="GO" id="GO:0003735">
    <property type="term" value="F:structural constituent of ribosome"/>
    <property type="evidence" value="ECO:0007669"/>
    <property type="project" value="InterPro"/>
</dbReference>
<evidence type="ECO:0000256" key="6">
    <source>
        <dbReference type="SAM" id="MobiDB-lite"/>
    </source>
</evidence>
<protein>
    <recommendedName>
        <fullName evidence="4">Large ribosomal subunit protein eL18</fullName>
    </recommendedName>
    <alternativeName>
        <fullName evidence="5">60S ribosomal protein L18</fullName>
    </alternativeName>
</protein>
<dbReference type="Pfam" id="PF17135">
    <property type="entry name" value="Ribosomal_L18"/>
    <property type="match status" value="1"/>
</dbReference>
<feature type="region of interest" description="Disordered" evidence="6">
    <location>
        <begin position="106"/>
        <end position="139"/>
    </location>
</feature>
<dbReference type="PANTHER" id="PTHR10934:SF2">
    <property type="entry name" value="LARGE RIBOSOMAL SUBUNIT PROTEIN EL18"/>
    <property type="match status" value="1"/>
</dbReference>
<evidence type="ECO:0000256" key="3">
    <source>
        <dbReference type="ARBA" id="ARBA00023274"/>
    </source>
</evidence>
<dbReference type="Gene3D" id="3.100.10.10">
    <property type="match status" value="1"/>
</dbReference>
<keyword evidence="2 9" id="KW-0689">Ribosomal protein</keyword>
<evidence type="ECO:0000256" key="4">
    <source>
        <dbReference type="ARBA" id="ARBA00035218"/>
    </source>
</evidence>
<dbReference type="GO" id="GO:0006412">
    <property type="term" value="P:translation"/>
    <property type="evidence" value="ECO:0007669"/>
    <property type="project" value="InterPro"/>
</dbReference>
<evidence type="ECO:0000313" key="9">
    <source>
        <dbReference type="EMBL" id="JAG33533.1"/>
    </source>
</evidence>
<dbReference type="PANTHER" id="PTHR10934">
    <property type="entry name" value="60S RIBOSOMAL PROTEIN L18"/>
    <property type="match status" value="1"/>
</dbReference>
<accession>A0A0A9YR06</accession>
<evidence type="ECO:0000256" key="1">
    <source>
        <dbReference type="ARBA" id="ARBA00006815"/>
    </source>
</evidence>
<evidence type="ECO:0000256" key="5">
    <source>
        <dbReference type="ARBA" id="ARBA00035323"/>
    </source>
</evidence>
<dbReference type="InterPro" id="IPR021131">
    <property type="entry name" value="Ribosomal_uL15/eL18"/>
</dbReference>